<sequence>MGDIHVIEVPERPTLGIRQVVRMSEIRTVFDTGFTRVLAVAQASGATLAGAPYARYRGMPGETVDVEVGFPLEDAVPVDDPAVFPGSQPAARVAEVVHTGDYDTLPGTYERLLAWVAEQGMHPVEDFWEFYEAGPESDADPSTWRTRVLVPVTGPELTR</sequence>
<dbReference type="SMART" id="SM00871">
    <property type="entry name" value="AraC_E_bind"/>
    <property type="match status" value="1"/>
</dbReference>
<dbReference type="Pfam" id="PF06445">
    <property type="entry name" value="GyrI-like"/>
    <property type="match status" value="1"/>
</dbReference>
<protein>
    <submittedName>
        <fullName evidence="2">GyrI-like domain-containing protein</fullName>
    </submittedName>
</protein>
<feature type="domain" description="AraC effector-binding" evidence="1">
    <location>
        <begin position="2"/>
        <end position="153"/>
    </location>
</feature>
<dbReference type="Gene3D" id="3.20.80.10">
    <property type="entry name" value="Regulatory factor, effector binding domain"/>
    <property type="match status" value="1"/>
</dbReference>
<reference evidence="2" key="1">
    <citation type="submission" date="2023-02" db="EMBL/GenBank/DDBJ databases">
        <title>Georgenia sp.10Sc9-8, isolated from a soil sample collected from the Taklamakan desert.</title>
        <authorList>
            <person name="Liu S."/>
        </authorList>
    </citation>
    <scope>NUCLEOTIDE SEQUENCE</scope>
    <source>
        <strain evidence="2">10Sc9-8</strain>
    </source>
</reference>
<dbReference type="EMBL" id="JARACI010000792">
    <property type="protein sequence ID" value="MDD9206139.1"/>
    <property type="molecule type" value="Genomic_DNA"/>
</dbReference>
<proteinExistence type="predicted"/>
<dbReference type="InterPro" id="IPR029442">
    <property type="entry name" value="GyrI-like"/>
</dbReference>
<dbReference type="InterPro" id="IPR010499">
    <property type="entry name" value="AraC_E-bd"/>
</dbReference>
<evidence type="ECO:0000313" key="2">
    <source>
        <dbReference type="EMBL" id="MDD9206139.1"/>
    </source>
</evidence>
<dbReference type="InterPro" id="IPR011256">
    <property type="entry name" value="Reg_factor_effector_dom_sf"/>
</dbReference>
<gene>
    <name evidence="2" type="ORF">PU560_06610</name>
</gene>
<dbReference type="Proteomes" id="UP001165561">
    <property type="component" value="Unassembled WGS sequence"/>
</dbReference>
<evidence type="ECO:0000313" key="3">
    <source>
        <dbReference type="Proteomes" id="UP001165561"/>
    </source>
</evidence>
<organism evidence="2 3">
    <name type="scientific">Georgenia halotolerans</name>
    <dbReference type="NCBI Taxonomy" id="3028317"/>
    <lineage>
        <taxon>Bacteria</taxon>
        <taxon>Bacillati</taxon>
        <taxon>Actinomycetota</taxon>
        <taxon>Actinomycetes</taxon>
        <taxon>Micrococcales</taxon>
        <taxon>Bogoriellaceae</taxon>
        <taxon>Georgenia</taxon>
    </lineage>
</organism>
<dbReference type="SUPFAM" id="SSF55136">
    <property type="entry name" value="Probable bacterial effector-binding domain"/>
    <property type="match status" value="1"/>
</dbReference>
<accession>A0ABT5TXZ2</accession>
<name>A0ABT5TXZ2_9MICO</name>
<keyword evidence="3" id="KW-1185">Reference proteome</keyword>
<evidence type="ECO:0000259" key="1">
    <source>
        <dbReference type="SMART" id="SM00871"/>
    </source>
</evidence>
<comment type="caution">
    <text evidence="2">The sequence shown here is derived from an EMBL/GenBank/DDBJ whole genome shotgun (WGS) entry which is preliminary data.</text>
</comment>